<feature type="compositionally biased region" description="Polar residues" evidence="1">
    <location>
        <begin position="18"/>
        <end position="71"/>
    </location>
</feature>
<comment type="caution">
    <text evidence="2">The sequence shown here is derived from an EMBL/GenBank/DDBJ whole genome shotgun (WGS) entry which is preliminary data.</text>
</comment>
<dbReference type="EMBL" id="JARKIB010000054">
    <property type="protein sequence ID" value="KAJ7753846.1"/>
    <property type="molecule type" value="Genomic_DNA"/>
</dbReference>
<evidence type="ECO:0000313" key="2">
    <source>
        <dbReference type="EMBL" id="KAJ7753846.1"/>
    </source>
</evidence>
<feature type="region of interest" description="Disordered" evidence="1">
    <location>
        <begin position="1"/>
        <end position="97"/>
    </location>
</feature>
<dbReference type="AlphaFoldDB" id="A0AAD7IZH2"/>
<sequence length="118" mass="12271">MDPAGKKMQPASVAAKGNTESGSGSNENPGTPLQGQSNADGEGNHSTAPTSNLRPPASSNQTQPKGSQTELVAQAKPAAANTEASSLPQSRDRSGLPANIYNLDRAVLERWFHTGKFE</sequence>
<protein>
    <submittedName>
        <fullName evidence="2">Uncharacterized protein</fullName>
    </submittedName>
</protein>
<keyword evidence="3" id="KW-1185">Reference proteome</keyword>
<evidence type="ECO:0000256" key="1">
    <source>
        <dbReference type="SAM" id="MobiDB-lite"/>
    </source>
</evidence>
<gene>
    <name evidence="2" type="ORF">B0H16DRAFT_1459315</name>
</gene>
<dbReference type="Proteomes" id="UP001215598">
    <property type="component" value="Unassembled WGS sequence"/>
</dbReference>
<accession>A0AAD7IZH2</accession>
<proteinExistence type="predicted"/>
<reference evidence="2" key="1">
    <citation type="submission" date="2023-03" db="EMBL/GenBank/DDBJ databases">
        <title>Massive genome expansion in bonnet fungi (Mycena s.s.) driven by repeated elements and novel gene families across ecological guilds.</title>
        <authorList>
            <consortium name="Lawrence Berkeley National Laboratory"/>
            <person name="Harder C.B."/>
            <person name="Miyauchi S."/>
            <person name="Viragh M."/>
            <person name="Kuo A."/>
            <person name="Thoen E."/>
            <person name="Andreopoulos B."/>
            <person name="Lu D."/>
            <person name="Skrede I."/>
            <person name="Drula E."/>
            <person name="Henrissat B."/>
            <person name="Morin E."/>
            <person name="Kohler A."/>
            <person name="Barry K."/>
            <person name="LaButti K."/>
            <person name="Morin E."/>
            <person name="Salamov A."/>
            <person name="Lipzen A."/>
            <person name="Mereny Z."/>
            <person name="Hegedus B."/>
            <person name="Baldrian P."/>
            <person name="Stursova M."/>
            <person name="Weitz H."/>
            <person name="Taylor A."/>
            <person name="Grigoriev I.V."/>
            <person name="Nagy L.G."/>
            <person name="Martin F."/>
            <person name="Kauserud H."/>
        </authorList>
    </citation>
    <scope>NUCLEOTIDE SEQUENCE</scope>
    <source>
        <strain evidence="2">CBHHK182m</strain>
    </source>
</reference>
<name>A0AAD7IZH2_9AGAR</name>
<organism evidence="2 3">
    <name type="scientific">Mycena metata</name>
    <dbReference type="NCBI Taxonomy" id="1033252"/>
    <lineage>
        <taxon>Eukaryota</taxon>
        <taxon>Fungi</taxon>
        <taxon>Dikarya</taxon>
        <taxon>Basidiomycota</taxon>
        <taxon>Agaricomycotina</taxon>
        <taxon>Agaricomycetes</taxon>
        <taxon>Agaricomycetidae</taxon>
        <taxon>Agaricales</taxon>
        <taxon>Marasmiineae</taxon>
        <taxon>Mycenaceae</taxon>
        <taxon>Mycena</taxon>
    </lineage>
</organism>
<evidence type="ECO:0000313" key="3">
    <source>
        <dbReference type="Proteomes" id="UP001215598"/>
    </source>
</evidence>